<protein>
    <submittedName>
        <fullName evidence="1">Uncharacterized protein</fullName>
    </submittedName>
</protein>
<dbReference type="AlphaFoldDB" id="A0AAD9QDM2"/>
<gene>
    <name evidence="1" type="ORF">P5673_018015</name>
</gene>
<dbReference type="PANTHER" id="PTHR47331:SF4">
    <property type="entry name" value="PEPTIDASE S1 DOMAIN-CONTAINING PROTEIN"/>
    <property type="match status" value="1"/>
</dbReference>
<dbReference type="EMBL" id="JARQWQ010000040">
    <property type="protein sequence ID" value="KAK2559394.1"/>
    <property type="molecule type" value="Genomic_DNA"/>
</dbReference>
<accession>A0AAD9QDM2</accession>
<comment type="caution">
    <text evidence="1">The sequence shown here is derived from an EMBL/GenBank/DDBJ whole genome shotgun (WGS) entry which is preliminary data.</text>
</comment>
<name>A0AAD9QDM2_ACRCE</name>
<evidence type="ECO:0000313" key="1">
    <source>
        <dbReference type="EMBL" id="KAK2559394.1"/>
    </source>
</evidence>
<proteinExistence type="predicted"/>
<evidence type="ECO:0000313" key="2">
    <source>
        <dbReference type="Proteomes" id="UP001249851"/>
    </source>
</evidence>
<organism evidence="1 2">
    <name type="scientific">Acropora cervicornis</name>
    <name type="common">Staghorn coral</name>
    <dbReference type="NCBI Taxonomy" id="6130"/>
    <lineage>
        <taxon>Eukaryota</taxon>
        <taxon>Metazoa</taxon>
        <taxon>Cnidaria</taxon>
        <taxon>Anthozoa</taxon>
        <taxon>Hexacorallia</taxon>
        <taxon>Scleractinia</taxon>
        <taxon>Astrocoeniina</taxon>
        <taxon>Acroporidae</taxon>
        <taxon>Acropora</taxon>
    </lineage>
</organism>
<reference evidence="1" key="1">
    <citation type="journal article" date="2023" name="G3 (Bethesda)">
        <title>Whole genome assembly and annotation of the endangered Caribbean coral Acropora cervicornis.</title>
        <authorList>
            <person name="Selwyn J.D."/>
            <person name="Vollmer S.V."/>
        </authorList>
    </citation>
    <scope>NUCLEOTIDE SEQUENCE</scope>
    <source>
        <strain evidence="1">K2</strain>
    </source>
</reference>
<reference evidence="1" key="2">
    <citation type="journal article" date="2023" name="Science">
        <title>Genomic signatures of disease resistance in endangered staghorn corals.</title>
        <authorList>
            <person name="Vollmer S.V."/>
            <person name="Selwyn J.D."/>
            <person name="Despard B.A."/>
            <person name="Roesel C.L."/>
        </authorList>
    </citation>
    <scope>NUCLEOTIDE SEQUENCE</scope>
    <source>
        <strain evidence="1">K2</strain>
    </source>
</reference>
<keyword evidence="2" id="KW-1185">Reference proteome</keyword>
<sequence length="168" mass="18914">MGLLEITAPELEVKYRAVIEDCVQSSLWSQNPNKPGKMRVEFDVAAKYNGISLNNQPLPGSCLMNDLTRHVLPHQCNTDALKFLWWPDSIEDQPEHFKILVHIFGAKSSPCCANKALNNTAQDNEDNSLQEVVETVHRNFCVTRLSSLEPHQPCNCTTLLIHPYAAML</sequence>
<dbReference type="Proteomes" id="UP001249851">
    <property type="component" value="Unassembled WGS sequence"/>
</dbReference>
<dbReference type="PANTHER" id="PTHR47331">
    <property type="entry name" value="PHD-TYPE DOMAIN-CONTAINING PROTEIN"/>
    <property type="match status" value="1"/>
</dbReference>